<dbReference type="Gene3D" id="3.50.50.60">
    <property type="entry name" value="FAD/NAD(P)-binding domain"/>
    <property type="match status" value="1"/>
</dbReference>
<dbReference type="Gene3D" id="3.40.30.120">
    <property type="match status" value="1"/>
</dbReference>
<dbReference type="PANTHER" id="PTHR43004">
    <property type="entry name" value="TRK SYSTEM POTASSIUM UPTAKE PROTEIN"/>
    <property type="match status" value="1"/>
</dbReference>
<dbReference type="InterPro" id="IPR050641">
    <property type="entry name" value="RIFMO-like"/>
</dbReference>
<dbReference type="Pfam" id="PF01494">
    <property type="entry name" value="FAD_binding_3"/>
    <property type="match status" value="1"/>
</dbReference>
<reference evidence="4" key="1">
    <citation type="submission" date="2019-03" db="EMBL/GenBank/DDBJ databases">
        <title>Long read genome sequence of the mycoparasitic Pythium oligandrum ATCC 38472 isolated from sugarbeet rhizosphere.</title>
        <authorList>
            <person name="Gaulin E."/>
        </authorList>
    </citation>
    <scope>NUCLEOTIDE SEQUENCE</scope>
    <source>
        <strain evidence="4">ATCC 38472_TT</strain>
    </source>
</reference>
<protein>
    <recommendedName>
        <fullName evidence="3">FAD-binding domain-containing protein</fullName>
    </recommendedName>
</protein>
<dbReference type="SUPFAM" id="SSF51905">
    <property type="entry name" value="FAD/NAD(P)-binding domain"/>
    <property type="match status" value="1"/>
</dbReference>
<dbReference type="PRINTS" id="PR00420">
    <property type="entry name" value="RNGMNOXGNASE"/>
</dbReference>
<dbReference type="Gene3D" id="3.30.9.10">
    <property type="entry name" value="D-Amino Acid Oxidase, subunit A, domain 2"/>
    <property type="match status" value="1"/>
</dbReference>
<gene>
    <name evidence="4" type="ORF">Poli38472_002861</name>
</gene>
<keyword evidence="1" id="KW-0285">Flavoprotein</keyword>
<dbReference type="GO" id="GO:0071949">
    <property type="term" value="F:FAD binding"/>
    <property type="evidence" value="ECO:0007669"/>
    <property type="project" value="InterPro"/>
</dbReference>
<keyword evidence="5" id="KW-1185">Reference proteome</keyword>
<dbReference type="InterPro" id="IPR036188">
    <property type="entry name" value="FAD/NAD-bd_sf"/>
</dbReference>
<dbReference type="GO" id="GO:0005739">
    <property type="term" value="C:mitochondrion"/>
    <property type="evidence" value="ECO:0007669"/>
    <property type="project" value="TreeGrafter"/>
</dbReference>
<accession>A0A8K1C5R3</accession>
<dbReference type="Proteomes" id="UP000794436">
    <property type="component" value="Unassembled WGS sequence"/>
</dbReference>
<name>A0A8K1C5R3_PYTOL</name>
<dbReference type="InterPro" id="IPR002938">
    <property type="entry name" value="FAD-bd"/>
</dbReference>
<evidence type="ECO:0000256" key="1">
    <source>
        <dbReference type="ARBA" id="ARBA00022630"/>
    </source>
</evidence>
<proteinExistence type="predicted"/>
<evidence type="ECO:0000256" key="2">
    <source>
        <dbReference type="ARBA" id="ARBA00022827"/>
    </source>
</evidence>
<dbReference type="GO" id="GO:0006744">
    <property type="term" value="P:ubiquinone biosynthetic process"/>
    <property type="evidence" value="ECO:0007669"/>
    <property type="project" value="TreeGrafter"/>
</dbReference>
<dbReference type="AlphaFoldDB" id="A0A8K1C5R3"/>
<evidence type="ECO:0000313" key="4">
    <source>
        <dbReference type="EMBL" id="TMW56936.1"/>
    </source>
</evidence>
<comment type="caution">
    <text evidence="4">The sequence shown here is derived from an EMBL/GenBank/DDBJ whole genome shotgun (WGS) entry which is preliminary data.</text>
</comment>
<feature type="domain" description="FAD-binding" evidence="3">
    <location>
        <begin position="24"/>
        <end position="407"/>
    </location>
</feature>
<dbReference type="GO" id="GO:0016709">
    <property type="term" value="F:oxidoreductase activity, acting on paired donors, with incorporation or reduction of molecular oxygen, NAD(P)H as one donor, and incorporation of one atom of oxygen"/>
    <property type="evidence" value="ECO:0007669"/>
    <property type="project" value="UniProtKB-ARBA"/>
</dbReference>
<dbReference type="OrthoDB" id="1716816at2759"/>
<dbReference type="PANTHER" id="PTHR43004:SF6">
    <property type="entry name" value="FAD_NAD(P)-BINDING OXIDOREDUCTASE FAMILY PROTEIN"/>
    <property type="match status" value="1"/>
</dbReference>
<dbReference type="EMBL" id="SPLM01000144">
    <property type="protein sequence ID" value="TMW56936.1"/>
    <property type="molecule type" value="Genomic_DNA"/>
</dbReference>
<sequence length="688" mass="77650">MLRRTRVSVSTRRWIQSQTGTQPRVLIVGGGPVGLATGYFLEQLYGVPARIVERQVQPTTHPQAHFLNLRTMEVLKSAMPVFHNRLLEQAAPSDLWRDYIYTTGVGKAREFARIDQFGSCIPRPLSTKQELLDALSDVSPTQFLHFPQNRFENMLSTFLEESNITIEREIELLDLKREPNGQSTVKLKHLRSNRVEEATYDYVVGADGAHSLVRQLNGIEMVGVRNLQSIVNVHFTCKTLSAAAREHPAMLYFVFNENVIGVLIAHDLHHGEWVLQIPFFPPQETLAQDFSEAQCKTIVRQLLLDNVHIDDKDISILSVGQWQMSARVAKQYDSDHRVFLVGDAAHQFPPAGGFGMNTGIQDAHNLAWKLAWAIQHDGENSTFPVDKQQLLRSYEHERQHIAKLNTQLSLRNVERTMKIPNALNVSHNNAKILESIINSVPVKFLPLSMQREVIQGIMKVGKKPLSLLDAEGSSLGERMRRRVQEIVNKRAGLGMLFYHFDIGFSYDTQRWGSRAKQLMQEDALNVSAIFGKKTADKSDAFVPRFEVGMRFPHIWCECAKTNKRVSTTTLVDHLRNSDTDQRLVRFALLVDEKEWAQSALKGDQDSAIWEHVDVVLVSLNGQQKAAEGSNLSRVHVNLSDETSALWTQFQDSFSAALVRPDGHIGYLWAKSSDTTLAEAIQLAVKVAS</sequence>
<keyword evidence="2" id="KW-0274">FAD</keyword>
<evidence type="ECO:0000313" key="5">
    <source>
        <dbReference type="Proteomes" id="UP000794436"/>
    </source>
</evidence>
<organism evidence="4 5">
    <name type="scientific">Pythium oligandrum</name>
    <name type="common">Mycoparasitic fungus</name>
    <dbReference type="NCBI Taxonomy" id="41045"/>
    <lineage>
        <taxon>Eukaryota</taxon>
        <taxon>Sar</taxon>
        <taxon>Stramenopiles</taxon>
        <taxon>Oomycota</taxon>
        <taxon>Peronosporomycetes</taxon>
        <taxon>Pythiales</taxon>
        <taxon>Pythiaceae</taxon>
        <taxon>Pythium</taxon>
    </lineage>
</organism>
<evidence type="ECO:0000259" key="3">
    <source>
        <dbReference type="Pfam" id="PF01494"/>
    </source>
</evidence>